<evidence type="ECO:0000256" key="7">
    <source>
        <dbReference type="ARBA" id="ARBA00023002"/>
    </source>
</evidence>
<dbReference type="Proteomes" id="UP000186221">
    <property type="component" value="Unassembled WGS sequence"/>
</dbReference>
<proteinExistence type="inferred from homology"/>
<dbReference type="GO" id="GO:0009083">
    <property type="term" value="P:branched-chain amino acid catabolic process"/>
    <property type="evidence" value="ECO:0007669"/>
    <property type="project" value="UniProtKB-KW"/>
</dbReference>
<dbReference type="FunFam" id="2.40.110.10:FF:000001">
    <property type="entry name" value="Acyl-CoA dehydrogenase, mitochondrial"/>
    <property type="match status" value="1"/>
</dbReference>
<dbReference type="Gene3D" id="1.10.540.10">
    <property type="entry name" value="Acyl-CoA dehydrogenase/oxidase, N-terminal domain"/>
    <property type="match status" value="1"/>
</dbReference>
<dbReference type="GO" id="GO:0003995">
    <property type="term" value="F:acyl-CoA dehydrogenase activity"/>
    <property type="evidence" value="ECO:0007669"/>
    <property type="project" value="InterPro"/>
</dbReference>
<dbReference type="Pfam" id="PF02771">
    <property type="entry name" value="Acyl-CoA_dh_N"/>
    <property type="match status" value="1"/>
</dbReference>
<keyword evidence="5 8" id="KW-0285">Flavoprotein</keyword>
<evidence type="ECO:0000259" key="9">
    <source>
        <dbReference type="Pfam" id="PF00441"/>
    </source>
</evidence>
<evidence type="ECO:0000256" key="6">
    <source>
        <dbReference type="ARBA" id="ARBA00022827"/>
    </source>
</evidence>
<dbReference type="SUPFAM" id="SSF47203">
    <property type="entry name" value="Acyl-CoA dehydrogenase C-terminal domain-like"/>
    <property type="match status" value="1"/>
</dbReference>
<reference evidence="13" key="1">
    <citation type="submission" date="2017-01" db="EMBL/GenBank/DDBJ databases">
        <authorList>
            <person name="Varghese N."/>
            <person name="Submissions S."/>
        </authorList>
    </citation>
    <scope>NUCLEOTIDE SEQUENCE [LARGE SCALE GENOMIC DNA]</scope>
    <source>
        <strain evidence="13">DSM 19945</strain>
    </source>
</reference>
<dbReference type="PIRSF" id="PIRSF016578">
    <property type="entry name" value="HsaA"/>
    <property type="match status" value="1"/>
</dbReference>
<evidence type="ECO:0000256" key="5">
    <source>
        <dbReference type="ARBA" id="ARBA00022630"/>
    </source>
</evidence>
<evidence type="ECO:0000256" key="4">
    <source>
        <dbReference type="ARBA" id="ARBA00022456"/>
    </source>
</evidence>
<evidence type="ECO:0000313" key="13">
    <source>
        <dbReference type="Proteomes" id="UP000186221"/>
    </source>
</evidence>
<dbReference type="InterPro" id="IPR009100">
    <property type="entry name" value="AcylCoA_DH/oxidase_NM_dom_sf"/>
</dbReference>
<keyword evidence="4" id="KW-0101">Branched-chain amino acid catabolism</keyword>
<gene>
    <name evidence="12" type="ORF">SAMN05421580_102194</name>
</gene>
<evidence type="ECO:0000259" key="10">
    <source>
        <dbReference type="Pfam" id="PF02770"/>
    </source>
</evidence>
<dbReference type="InterPro" id="IPR006089">
    <property type="entry name" value="Acyl-CoA_DH_CS"/>
</dbReference>
<comment type="cofactor">
    <cofactor evidence="1 8">
        <name>FAD</name>
        <dbReference type="ChEBI" id="CHEBI:57692"/>
    </cofactor>
</comment>
<accession>A0A1N7K0K5</accession>
<dbReference type="FunFam" id="1.20.140.10:FF:000001">
    <property type="entry name" value="Acyl-CoA dehydrogenase"/>
    <property type="match status" value="1"/>
</dbReference>
<keyword evidence="6 8" id="KW-0274">FAD</keyword>
<dbReference type="SUPFAM" id="SSF56645">
    <property type="entry name" value="Acyl-CoA dehydrogenase NM domain-like"/>
    <property type="match status" value="1"/>
</dbReference>
<dbReference type="EMBL" id="FTOG01000002">
    <property type="protein sequence ID" value="SIS55081.1"/>
    <property type="molecule type" value="Genomic_DNA"/>
</dbReference>
<dbReference type="InterPro" id="IPR009075">
    <property type="entry name" value="AcylCo_DH/oxidase_C"/>
</dbReference>
<sequence length="387" mass="42221">MSQMEITLDHFFTEEQRMVRETARRLSDDVVAPAAAAIDRDDVFPRAIYEALAEQGLFGVALAEEAGGVGLDAVAACIVMEEIARGSGSVGNAFAIPVEAALFLHHHGSAVHHALIPGILDGSVIPATAVTEPDYGSDVAAMKTTARRDGDDYVIKGTKAWVTFGQVADVILVFAKTDPEAGHRGISCIMVETNRPGVIRGKSEDLMGMHGLAECMVIFDEVRVPVTNRLGPEHGAFKMAMENFNFSRLMMSSMALGMAQAAMEDALAYAQDRKQFGKAIFEHQAVQFMIADMSKDIAAARLLIHHAAKLYDIGQPIAMEAAHAKLFTTDMAQVHISNALQIHGGNGYSREYRLERLFRDVRLSQIYEGTNQIQRMIIARQVQKAYG</sequence>
<dbReference type="InterPro" id="IPR036250">
    <property type="entry name" value="AcylCo_DH-like_C"/>
</dbReference>
<evidence type="ECO:0000313" key="12">
    <source>
        <dbReference type="EMBL" id="SIS55081.1"/>
    </source>
</evidence>
<evidence type="ECO:0008006" key="14">
    <source>
        <dbReference type="Google" id="ProtNLM"/>
    </source>
</evidence>
<dbReference type="GO" id="GO:0050660">
    <property type="term" value="F:flavin adenine dinucleotide binding"/>
    <property type="evidence" value="ECO:0007669"/>
    <property type="project" value="InterPro"/>
</dbReference>
<dbReference type="InterPro" id="IPR037069">
    <property type="entry name" value="AcylCoA_DH/ox_N_sf"/>
</dbReference>
<evidence type="ECO:0000256" key="2">
    <source>
        <dbReference type="ARBA" id="ARBA00005109"/>
    </source>
</evidence>
<dbReference type="Pfam" id="PF02770">
    <property type="entry name" value="Acyl-CoA_dh_M"/>
    <property type="match status" value="1"/>
</dbReference>
<evidence type="ECO:0000256" key="3">
    <source>
        <dbReference type="ARBA" id="ARBA00009347"/>
    </source>
</evidence>
<dbReference type="STRING" id="453582.SAMN05421580_102194"/>
<dbReference type="RefSeq" id="WP_245826430.1">
    <property type="nucleotide sequence ID" value="NZ_FTOG01000002.1"/>
</dbReference>
<evidence type="ECO:0000256" key="1">
    <source>
        <dbReference type="ARBA" id="ARBA00001974"/>
    </source>
</evidence>
<dbReference type="InterPro" id="IPR046373">
    <property type="entry name" value="Acyl-CoA_Oxase/DH_mid-dom_sf"/>
</dbReference>
<organism evidence="12 13">
    <name type="scientific">Rhodobacter aestuarii</name>
    <dbReference type="NCBI Taxonomy" id="453582"/>
    <lineage>
        <taxon>Bacteria</taxon>
        <taxon>Pseudomonadati</taxon>
        <taxon>Pseudomonadota</taxon>
        <taxon>Alphaproteobacteria</taxon>
        <taxon>Rhodobacterales</taxon>
        <taxon>Rhodobacter group</taxon>
        <taxon>Rhodobacter</taxon>
    </lineage>
</organism>
<dbReference type="Gene3D" id="1.20.140.10">
    <property type="entry name" value="Butyryl-CoA Dehydrogenase, subunit A, domain 3"/>
    <property type="match status" value="1"/>
</dbReference>
<feature type="domain" description="Acyl-CoA oxidase/dehydrogenase middle" evidence="10">
    <location>
        <begin position="127"/>
        <end position="222"/>
    </location>
</feature>
<dbReference type="InterPro" id="IPR006091">
    <property type="entry name" value="Acyl-CoA_Oxase/DH_mid-dom"/>
</dbReference>
<evidence type="ECO:0000256" key="8">
    <source>
        <dbReference type="RuleBase" id="RU362125"/>
    </source>
</evidence>
<feature type="domain" description="Acyl-CoA dehydrogenase/oxidase C-terminal" evidence="9">
    <location>
        <begin position="237"/>
        <end position="382"/>
    </location>
</feature>
<comment type="similarity">
    <text evidence="3 8">Belongs to the acyl-CoA dehydrogenase family.</text>
</comment>
<name>A0A1N7K0K5_9RHOB</name>
<dbReference type="Gene3D" id="2.40.110.10">
    <property type="entry name" value="Butyryl-CoA Dehydrogenase, subunit A, domain 2"/>
    <property type="match status" value="1"/>
</dbReference>
<dbReference type="PROSITE" id="PS00073">
    <property type="entry name" value="ACYL_COA_DH_2"/>
    <property type="match status" value="1"/>
</dbReference>
<keyword evidence="7 8" id="KW-0560">Oxidoreductase</keyword>
<dbReference type="Pfam" id="PF00441">
    <property type="entry name" value="Acyl-CoA_dh_1"/>
    <property type="match status" value="1"/>
</dbReference>
<keyword evidence="13" id="KW-1185">Reference proteome</keyword>
<feature type="domain" description="Acyl-CoA dehydrogenase/oxidase N-terminal" evidence="11">
    <location>
        <begin position="13"/>
        <end position="110"/>
    </location>
</feature>
<evidence type="ECO:0000259" key="11">
    <source>
        <dbReference type="Pfam" id="PF02771"/>
    </source>
</evidence>
<dbReference type="AlphaFoldDB" id="A0A1N7K0K5"/>
<dbReference type="PANTHER" id="PTHR43884">
    <property type="entry name" value="ACYL-COA DEHYDROGENASE"/>
    <property type="match status" value="1"/>
</dbReference>
<dbReference type="InterPro" id="IPR013786">
    <property type="entry name" value="AcylCoA_DH/ox_N"/>
</dbReference>
<comment type="pathway">
    <text evidence="2">Amino-acid degradation; L-valine degradation.</text>
</comment>
<dbReference type="PANTHER" id="PTHR43884:SF12">
    <property type="entry name" value="ISOVALERYL-COA DEHYDROGENASE, MITOCHONDRIAL-RELATED"/>
    <property type="match status" value="1"/>
</dbReference>
<protein>
    <recommendedName>
        <fullName evidence="14">Acyl-CoA dehydrogenase</fullName>
    </recommendedName>
</protein>